<accession>A0A5C3G0E3</accession>
<dbReference type="Proteomes" id="UP000325008">
    <property type="component" value="Unassembled WGS sequence"/>
</dbReference>
<comment type="caution">
    <text evidence="4">The sequence shown here is derived from an EMBL/GenBank/DDBJ whole genome shotgun (WGS) entry which is preliminary data.</text>
</comment>
<protein>
    <submittedName>
        <fullName evidence="4">Related to Fruiting body protein SC7</fullName>
    </submittedName>
</protein>
<dbReference type="OrthoDB" id="337038at2759"/>
<feature type="compositionally biased region" description="Polar residues" evidence="1">
    <location>
        <begin position="119"/>
        <end position="135"/>
    </location>
</feature>
<reference evidence="4" key="1">
    <citation type="submission" date="2018-03" db="EMBL/GenBank/DDBJ databases">
        <authorList>
            <person name="Guldener U."/>
        </authorList>
    </citation>
    <scope>NUCLEOTIDE SEQUENCE [LARGE SCALE GENOMIC DNA]</scope>
    <source>
        <strain evidence="4">ATCC34888</strain>
    </source>
</reference>
<dbReference type="EMBL" id="OOIQ01000027">
    <property type="protein sequence ID" value="SPO49319.1"/>
    <property type="molecule type" value="Genomic_DNA"/>
</dbReference>
<feature type="domain" description="SCP" evidence="3">
    <location>
        <begin position="291"/>
        <end position="425"/>
    </location>
</feature>
<evidence type="ECO:0000256" key="1">
    <source>
        <dbReference type="SAM" id="MobiDB-lite"/>
    </source>
</evidence>
<feature type="chain" id="PRO_5022886776" evidence="2">
    <location>
        <begin position="29"/>
        <end position="453"/>
    </location>
</feature>
<feature type="signal peptide" evidence="2">
    <location>
        <begin position="1"/>
        <end position="28"/>
    </location>
</feature>
<dbReference type="Gene3D" id="3.40.33.10">
    <property type="entry name" value="CAP"/>
    <property type="match status" value="1"/>
</dbReference>
<evidence type="ECO:0000313" key="5">
    <source>
        <dbReference type="Proteomes" id="UP000325008"/>
    </source>
</evidence>
<keyword evidence="2" id="KW-0732">Signal</keyword>
<dbReference type="InterPro" id="IPR035940">
    <property type="entry name" value="CAP_sf"/>
</dbReference>
<feature type="region of interest" description="Disordered" evidence="1">
    <location>
        <begin position="29"/>
        <end position="190"/>
    </location>
</feature>
<evidence type="ECO:0000259" key="3">
    <source>
        <dbReference type="SMART" id="SM00198"/>
    </source>
</evidence>
<sequence>MSQMARVMRLALVAMLFVVVLTSSQVSADRVAHQPRNAHPGLRKAMFGRRSTMMPDPSDPDCPEGEENGPAHLQEVAQRLADTSEKDGGKEETYDAVVPGPQGETHVDVRARSERPEQEGTSNANGGSLPSSSRARPQEVEGKETVVHASHSRHTSDTTKSVSTSEDDGDGKVKKHKTETKTHDSSSSSSYKSFTNVFHYVISGDMQHSGNGAPFADGHIEWSTRLWMPLLWPSKRRLAVRFCVLPGPTSATVASHGKASSTLPWTETSDSTILGRERRSTRSRRLRSICTTRSVLVTGWCRCSGTPSWPTWAACWADLKAYGHSEDHYCASGENIAMGAGDTCYGNPLQGKNAIMSFLDEDRNWAREAHLADDDGHWTQIVWKDTRFVGCAVSQRKGLAQSYSHSDGATMYVVCEYYPSGNVQGQFEHQVPRVKPLPRLRSQCSANEVHTRR</sequence>
<evidence type="ECO:0000256" key="2">
    <source>
        <dbReference type="SAM" id="SignalP"/>
    </source>
</evidence>
<feature type="compositionally biased region" description="Basic and acidic residues" evidence="1">
    <location>
        <begin position="136"/>
        <end position="146"/>
    </location>
</feature>
<dbReference type="SMART" id="SM00198">
    <property type="entry name" value="SCP"/>
    <property type="match status" value="1"/>
</dbReference>
<dbReference type="InterPro" id="IPR001283">
    <property type="entry name" value="CRISP-related"/>
</dbReference>
<proteinExistence type="predicted"/>
<dbReference type="InterPro" id="IPR014044">
    <property type="entry name" value="CAP_dom"/>
</dbReference>
<feature type="compositionally biased region" description="Acidic residues" evidence="1">
    <location>
        <begin position="58"/>
        <end position="67"/>
    </location>
</feature>
<evidence type="ECO:0000313" key="4">
    <source>
        <dbReference type="EMBL" id="SPO49319.1"/>
    </source>
</evidence>
<keyword evidence="5" id="KW-1185">Reference proteome</keyword>
<dbReference type="AlphaFoldDB" id="A0A5C3G0E3"/>
<dbReference type="Pfam" id="PF00188">
    <property type="entry name" value="CAP"/>
    <property type="match status" value="1"/>
</dbReference>
<dbReference type="InterPro" id="IPR018244">
    <property type="entry name" value="Allrgn_V5/Tpx1_CS"/>
</dbReference>
<dbReference type="GO" id="GO:0005576">
    <property type="term" value="C:extracellular region"/>
    <property type="evidence" value="ECO:0007669"/>
    <property type="project" value="InterPro"/>
</dbReference>
<dbReference type="PRINTS" id="PR00837">
    <property type="entry name" value="V5TPXLIKE"/>
</dbReference>
<dbReference type="PANTHER" id="PTHR10334">
    <property type="entry name" value="CYSTEINE-RICH SECRETORY PROTEIN-RELATED"/>
    <property type="match status" value="1"/>
</dbReference>
<organism evidence="4 5">
    <name type="scientific">Pseudozyma antarctica</name>
    <name type="common">Yeast</name>
    <name type="synonym">Candida antarctica</name>
    <dbReference type="NCBI Taxonomy" id="84753"/>
    <lineage>
        <taxon>Eukaryota</taxon>
        <taxon>Fungi</taxon>
        <taxon>Dikarya</taxon>
        <taxon>Basidiomycota</taxon>
        <taxon>Ustilaginomycotina</taxon>
        <taxon>Ustilaginomycetes</taxon>
        <taxon>Ustilaginales</taxon>
        <taxon>Ustilaginaceae</taxon>
        <taxon>Moesziomyces</taxon>
    </lineage>
</organism>
<gene>
    <name evidence="4" type="ORF">PSANT_07011</name>
</gene>
<name>A0A5C3G0E3_PSEA2</name>
<feature type="compositionally biased region" description="Basic and acidic residues" evidence="1">
    <location>
        <begin position="82"/>
        <end position="93"/>
    </location>
</feature>
<feature type="compositionally biased region" description="Basic and acidic residues" evidence="1">
    <location>
        <begin position="105"/>
        <end position="118"/>
    </location>
</feature>
<dbReference type="PROSITE" id="PS01009">
    <property type="entry name" value="CRISP_1"/>
    <property type="match status" value="1"/>
</dbReference>
<dbReference type="SUPFAM" id="SSF55797">
    <property type="entry name" value="PR-1-like"/>
    <property type="match status" value="1"/>
</dbReference>